<dbReference type="Proteomes" id="UP000324897">
    <property type="component" value="Chromosome 1"/>
</dbReference>
<sequence>MELLSLESWDWAEATEDVARQMAKDMAEEAERIVRGAVALSLTPGEEAFVAALRKQIAFSDALRADAEDLAAATRRMQEKSLRRLEAAEVEHIVEPGVPGFLRAASEKTDSSLERGHVPTPDELAKAAAAEDAAERLARMSDRLTRRAAAARDGEEAFVGGLRRQAANADAARATVEDFAASVRRFRAAAGSGTSLPDHDGAGAGHMTNIALKYLILTGYLWAVGSENPNVTDYH</sequence>
<evidence type="ECO:0000313" key="2">
    <source>
        <dbReference type="Proteomes" id="UP000324897"/>
    </source>
</evidence>
<dbReference type="AlphaFoldDB" id="A0A5J9V7L8"/>
<dbReference type="EMBL" id="RWGY01000011">
    <property type="protein sequence ID" value="TVU31568.1"/>
    <property type="molecule type" value="Genomic_DNA"/>
</dbReference>
<feature type="non-terminal residue" evidence="1">
    <location>
        <position position="1"/>
    </location>
</feature>
<accession>A0A5J9V7L8</accession>
<organism evidence="1 2">
    <name type="scientific">Eragrostis curvula</name>
    <name type="common">weeping love grass</name>
    <dbReference type="NCBI Taxonomy" id="38414"/>
    <lineage>
        <taxon>Eukaryota</taxon>
        <taxon>Viridiplantae</taxon>
        <taxon>Streptophyta</taxon>
        <taxon>Embryophyta</taxon>
        <taxon>Tracheophyta</taxon>
        <taxon>Spermatophyta</taxon>
        <taxon>Magnoliopsida</taxon>
        <taxon>Liliopsida</taxon>
        <taxon>Poales</taxon>
        <taxon>Poaceae</taxon>
        <taxon>PACMAD clade</taxon>
        <taxon>Chloridoideae</taxon>
        <taxon>Eragrostideae</taxon>
        <taxon>Eragrostidinae</taxon>
        <taxon>Eragrostis</taxon>
    </lineage>
</organism>
<reference evidence="1 2" key="1">
    <citation type="journal article" date="2019" name="Sci. Rep.">
        <title>A high-quality genome of Eragrostis curvula grass provides insights into Poaceae evolution and supports new strategies to enhance forage quality.</title>
        <authorList>
            <person name="Carballo J."/>
            <person name="Santos B.A.C.M."/>
            <person name="Zappacosta D."/>
            <person name="Garbus I."/>
            <person name="Selva J.P."/>
            <person name="Gallo C.A."/>
            <person name="Diaz A."/>
            <person name="Albertini E."/>
            <person name="Caccamo M."/>
            <person name="Echenique V."/>
        </authorList>
    </citation>
    <scope>NUCLEOTIDE SEQUENCE [LARGE SCALE GENOMIC DNA]</scope>
    <source>
        <strain evidence="2">cv. Victoria</strain>
        <tissue evidence="1">Leaf</tissue>
    </source>
</reference>
<comment type="caution">
    <text evidence="1">The sequence shown here is derived from an EMBL/GenBank/DDBJ whole genome shotgun (WGS) entry which is preliminary data.</text>
</comment>
<gene>
    <name evidence="1" type="ORF">EJB05_23257</name>
</gene>
<dbReference type="Gramene" id="TVU31568">
    <property type="protein sequence ID" value="TVU31568"/>
    <property type="gene ID" value="EJB05_23257"/>
</dbReference>
<proteinExistence type="predicted"/>
<evidence type="ECO:0000313" key="1">
    <source>
        <dbReference type="EMBL" id="TVU31568.1"/>
    </source>
</evidence>
<keyword evidence="2" id="KW-1185">Reference proteome</keyword>
<protein>
    <submittedName>
        <fullName evidence="1">Uncharacterized protein</fullName>
    </submittedName>
</protein>
<name>A0A5J9V7L8_9POAL</name>